<keyword evidence="2" id="KW-0479">Metal-binding</keyword>
<evidence type="ECO:0000256" key="5">
    <source>
        <dbReference type="ARBA" id="ARBA00022833"/>
    </source>
</evidence>
<dbReference type="PROSITE" id="PS00028">
    <property type="entry name" value="ZINC_FINGER_C2H2_1"/>
    <property type="match status" value="4"/>
</dbReference>
<comment type="subcellular location">
    <subcellularLocation>
        <location evidence="1">Nucleus</location>
    </subcellularLocation>
</comment>
<evidence type="ECO:0000256" key="9">
    <source>
        <dbReference type="SAM" id="MobiDB-lite"/>
    </source>
</evidence>
<dbReference type="GO" id="GO:0010468">
    <property type="term" value="P:regulation of gene expression"/>
    <property type="evidence" value="ECO:0007669"/>
    <property type="project" value="TreeGrafter"/>
</dbReference>
<evidence type="ECO:0000256" key="1">
    <source>
        <dbReference type="ARBA" id="ARBA00004123"/>
    </source>
</evidence>
<evidence type="ECO:0000313" key="12">
    <source>
        <dbReference type="Proteomes" id="UP001152759"/>
    </source>
</evidence>
<keyword evidence="7" id="KW-0539">Nucleus</keyword>
<keyword evidence="5" id="KW-0862">Zinc</keyword>
<dbReference type="GO" id="GO:0008270">
    <property type="term" value="F:zinc ion binding"/>
    <property type="evidence" value="ECO:0007669"/>
    <property type="project" value="UniProtKB-KW"/>
</dbReference>
<name>A0A9P0CEI1_BEMTA</name>
<dbReference type="Pfam" id="PF00096">
    <property type="entry name" value="zf-C2H2"/>
    <property type="match status" value="2"/>
</dbReference>
<dbReference type="InterPro" id="IPR013087">
    <property type="entry name" value="Znf_C2H2_type"/>
</dbReference>
<accession>A0A9P0CEI1</accession>
<keyword evidence="12" id="KW-1185">Reference proteome</keyword>
<evidence type="ECO:0000256" key="7">
    <source>
        <dbReference type="ARBA" id="ARBA00023242"/>
    </source>
</evidence>
<sequence length="361" mass="41309">MVKQTTVKNSKMTNSGKSNKTQKKRVNKIVVQIRRVPSTEKITKVRKSIDSKKNDNKQNQAEEKPKRKYRKKKKSPENGEKLKFSIVDYLRTSMSDKLSADEVKKLKKAERIAEKKAKKLNGKIMNKSKDPVDDFGNYELLDNDPDDFMIPLDVVISDSAPVSEDDAESPKDGNSGQIITSDMDLDFRDSEIEGKVSEFNDEISESNNEFLDADILRSAYKNVLEVENVEPKKNPKGTHFLLTDASDSKCCVQCGASFTCAYKLRRHMLSHSDERKFFCKTCGSGFKTNYHLSRHMTNVHYIVDLHSCDLCDKEFTSRVSLKEHKLDQHPSKVSHFCSTCQKSYASRKGLKRHQNQIHVKK</sequence>
<keyword evidence="3" id="KW-0677">Repeat</keyword>
<keyword evidence="6" id="KW-0238">DNA-binding</keyword>
<dbReference type="Gene3D" id="3.30.160.60">
    <property type="entry name" value="Classic Zinc Finger"/>
    <property type="match status" value="3"/>
</dbReference>
<feature type="domain" description="C2H2-type" evidence="10">
    <location>
        <begin position="248"/>
        <end position="276"/>
    </location>
</feature>
<dbReference type="PANTHER" id="PTHR16515:SF49">
    <property type="entry name" value="GASTRULA ZINC FINGER PROTEIN XLCGF49.1-LIKE-RELATED"/>
    <property type="match status" value="1"/>
</dbReference>
<dbReference type="InterPro" id="IPR050331">
    <property type="entry name" value="Zinc_finger"/>
</dbReference>
<protein>
    <recommendedName>
        <fullName evidence="10">C2H2-type domain-containing protein</fullName>
    </recommendedName>
</protein>
<keyword evidence="4 8" id="KW-0863">Zinc-finger</keyword>
<organism evidence="11 12">
    <name type="scientific">Bemisia tabaci</name>
    <name type="common">Sweetpotato whitefly</name>
    <name type="synonym">Aleurodes tabaci</name>
    <dbReference type="NCBI Taxonomy" id="7038"/>
    <lineage>
        <taxon>Eukaryota</taxon>
        <taxon>Metazoa</taxon>
        <taxon>Ecdysozoa</taxon>
        <taxon>Arthropoda</taxon>
        <taxon>Hexapoda</taxon>
        <taxon>Insecta</taxon>
        <taxon>Pterygota</taxon>
        <taxon>Neoptera</taxon>
        <taxon>Paraneoptera</taxon>
        <taxon>Hemiptera</taxon>
        <taxon>Sternorrhyncha</taxon>
        <taxon>Aleyrodoidea</taxon>
        <taxon>Aleyrodidae</taxon>
        <taxon>Aleyrodinae</taxon>
        <taxon>Bemisia</taxon>
    </lineage>
</organism>
<dbReference type="InterPro" id="IPR036236">
    <property type="entry name" value="Znf_C2H2_sf"/>
</dbReference>
<dbReference type="AlphaFoldDB" id="A0A9P0CEI1"/>
<feature type="domain" description="C2H2-type" evidence="10">
    <location>
        <begin position="306"/>
        <end position="334"/>
    </location>
</feature>
<dbReference type="EMBL" id="OU963865">
    <property type="protein sequence ID" value="CAH0770829.1"/>
    <property type="molecule type" value="Genomic_DNA"/>
</dbReference>
<evidence type="ECO:0000256" key="3">
    <source>
        <dbReference type="ARBA" id="ARBA00022737"/>
    </source>
</evidence>
<dbReference type="SUPFAM" id="SSF57667">
    <property type="entry name" value="beta-beta-alpha zinc fingers"/>
    <property type="match status" value="2"/>
</dbReference>
<feature type="domain" description="C2H2-type" evidence="10">
    <location>
        <begin position="335"/>
        <end position="361"/>
    </location>
</feature>
<dbReference type="PROSITE" id="PS50157">
    <property type="entry name" value="ZINC_FINGER_C2H2_2"/>
    <property type="match status" value="4"/>
</dbReference>
<dbReference type="PANTHER" id="PTHR16515">
    <property type="entry name" value="PR DOMAIN ZINC FINGER PROTEIN"/>
    <property type="match status" value="1"/>
</dbReference>
<evidence type="ECO:0000256" key="6">
    <source>
        <dbReference type="ARBA" id="ARBA00023125"/>
    </source>
</evidence>
<evidence type="ECO:0000256" key="8">
    <source>
        <dbReference type="PROSITE-ProRule" id="PRU00042"/>
    </source>
</evidence>
<feature type="compositionally biased region" description="Polar residues" evidence="9">
    <location>
        <begin position="1"/>
        <end position="19"/>
    </location>
</feature>
<proteinExistence type="predicted"/>
<dbReference type="Proteomes" id="UP001152759">
    <property type="component" value="Chromosome 4"/>
</dbReference>
<feature type="region of interest" description="Disordered" evidence="9">
    <location>
        <begin position="161"/>
        <end position="180"/>
    </location>
</feature>
<dbReference type="SMART" id="SM00355">
    <property type="entry name" value="ZnF_C2H2"/>
    <property type="match status" value="4"/>
</dbReference>
<feature type="compositionally biased region" description="Basic and acidic residues" evidence="9">
    <location>
        <begin position="37"/>
        <end position="65"/>
    </location>
</feature>
<dbReference type="GO" id="GO:0003677">
    <property type="term" value="F:DNA binding"/>
    <property type="evidence" value="ECO:0007669"/>
    <property type="project" value="UniProtKB-KW"/>
</dbReference>
<feature type="domain" description="C2H2-type" evidence="10">
    <location>
        <begin position="277"/>
        <end position="300"/>
    </location>
</feature>
<dbReference type="Pfam" id="PF12874">
    <property type="entry name" value="zf-met"/>
    <property type="match status" value="1"/>
</dbReference>
<reference evidence="11" key="1">
    <citation type="submission" date="2021-12" db="EMBL/GenBank/DDBJ databases">
        <authorList>
            <person name="King R."/>
        </authorList>
    </citation>
    <scope>NUCLEOTIDE SEQUENCE</scope>
</reference>
<dbReference type="GO" id="GO:0005634">
    <property type="term" value="C:nucleus"/>
    <property type="evidence" value="ECO:0007669"/>
    <property type="project" value="UniProtKB-SubCell"/>
</dbReference>
<gene>
    <name evidence="11" type="ORF">BEMITA_LOCUS7652</name>
</gene>
<evidence type="ECO:0000259" key="10">
    <source>
        <dbReference type="PROSITE" id="PS50157"/>
    </source>
</evidence>
<evidence type="ECO:0000256" key="2">
    <source>
        <dbReference type="ARBA" id="ARBA00022723"/>
    </source>
</evidence>
<evidence type="ECO:0000313" key="11">
    <source>
        <dbReference type="EMBL" id="CAH0770829.1"/>
    </source>
</evidence>
<evidence type="ECO:0000256" key="4">
    <source>
        <dbReference type="ARBA" id="ARBA00022771"/>
    </source>
</evidence>
<feature type="region of interest" description="Disordered" evidence="9">
    <location>
        <begin position="1"/>
        <end position="78"/>
    </location>
</feature>